<comment type="caution">
    <text evidence="2">The sequence shown here is derived from an EMBL/GenBank/DDBJ whole genome shotgun (WGS) entry which is preliminary data.</text>
</comment>
<feature type="region of interest" description="Disordered" evidence="1">
    <location>
        <begin position="883"/>
        <end position="914"/>
    </location>
</feature>
<dbReference type="EMBL" id="JAUUTY010000002">
    <property type="protein sequence ID" value="KAK1681752.1"/>
    <property type="molecule type" value="Genomic_DNA"/>
</dbReference>
<accession>A0AAD8WUU7</accession>
<dbReference type="PANTHER" id="PTHR34835">
    <property type="entry name" value="OS07G0283600 PROTEIN-RELATED"/>
    <property type="match status" value="1"/>
</dbReference>
<organism evidence="2 3">
    <name type="scientific">Lolium multiflorum</name>
    <name type="common">Italian ryegrass</name>
    <name type="synonym">Lolium perenne subsp. multiflorum</name>
    <dbReference type="NCBI Taxonomy" id="4521"/>
    <lineage>
        <taxon>Eukaryota</taxon>
        <taxon>Viridiplantae</taxon>
        <taxon>Streptophyta</taxon>
        <taxon>Embryophyta</taxon>
        <taxon>Tracheophyta</taxon>
        <taxon>Spermatophyta</taxon>
        <taxon>Magnoliopsida</taxon>
        <taxon>Liliopsida</taxon>
        <taxon>Poales</taxon>
        <taxon>Poaceae</taxon>
        <taxon>BOP clade</taxon>
        <taxon>Pooideae</taxon>
        <taxon>Poodae</taxon>
        <taxon>Poeae</taxon>
        <taxon>Poeae Chloroplast Group 2 (Poeae type)</taxon>
        <taxon>Loliodinae</taxon>
        <taxon>Loliinae</taxon>
        <taxon>Lolium</taxon>
    </lineage>
</organism>
<feature type="compositionally biased region" description="Polar residues" evidence="1">
    <location>
        <begin position="1122"/>
        <end position="1131"/>
    </location>
</feature>
<feature type="region of interest" description="Disordered" evidence="1">
    <location>
        <begin position="510"/>
        <end position="595"/>
    </location>
</feature>
<feature type="compositionally biased region" description="Basic and acidic residues" evidence="1">
    <location>
        <begin position="722"/>
        <end position="732"/>
    </location>
</feature>
<feature type="compositionally biased region" description="Low complexity" evidence="1">
    <location>
        <begin position="1141"/>
        <end position="1157"/>
    </location>
</feature>
<feature type="compositionally biased region" description="Basic and acidic residues" evidence="1">
    <location>
        <begin position="1070"/>
        <end position="1085"/>
    </location>
</feature>
<sequence length="1359" mass="151107">MNLDKYGHESKPIQEQRQQDHLLGVGAEVEEDRLQNQRNPDCVILQRGGKVGRVARALLQGRQRLGGNQDGVLFPGHRRCRKLELRSSIFLKTPPKVHHARTGKMQLARAIAVRLGCLWDWARVRPSALGTDVTSTGGGLAILDFVSGLDEPLRRGRREETGLTGLAPLRHAMLDFVQDNTELQVTSFSVGSTLRASASGLASDNTLDTISSVSVTLTLKHNVSAIHCELPREVDVSVEPVCDEGNVVQETEKQNEANVVEEEVEPVKVKRKKLLQRASPMKLVRLYPSITDDQMTMIRNADYGGLLDIKCSKLQPGLCKFLMESFDSASCSLVFPGRGSIPITEDSVQKVIGVPRGKLQVSYDLNSDAIKFMREEIGVVGKQQPTIKALEKKLLTMKNADSRYLRLFIIYGMCSVLAPTTGVRISPRIYSSFIHIKQAKNLNVCKFVITMIQKATKSSSEKAILKSCMLYIMVKYLDSLQLNDMDISDEGTRVSVWTNAMVRKAIMQDTRPDGSFGNAPLKPEYAYTSTSESTERDEPVENSAAHGQDKVNNLSNRSTDMDESMEQSHTLGHDEDNTNHQEQSDNTHFEERVDDEWKYGDMNEEESEDVKPEAYTGGQTILFADPDVIDRFIRHNVPSTCTAQETYKFKEAIEYACHGFEASLQMLVRNLVHTVESKNNPEFTGHQISSQETLTKNKDSKANTQFKQTTTRGFPKNQPSTAHDDKTFRTHSDINQNNNSVSMGTDEGCASKSVPDGHIEGFEEELKQRMDHADGITKLASPQPVIVLKDDAIPTMSPAEDDAVIEEKEHPDAISVKDVEQEINEDQGIPPTVTAQDDAGILLEVEIPNSVYKSKVDHVNHVGCSNEDKGNVYSLDALVAEHKQKKGDNQEDVSKTGTPTVKNNDSATNSEKLTSNQAVDTGILEHKNVTYNQLYGVMFDDEDSSVSSEEKKRIDFMHYVGFSHIHKLSIPILKVPEISDSGIQENTSQLRSQMLQQLTNKPAPEVTSGLESLIDGSKKDEMEKLLLDMVPKLEANKRKKVSFADGPSKKMKEESVSVVPSPSRYRTRSASREEMASSPQRKQDIGEAQVKTAAKGKTLTPRKTTHRQVSSPSDSNSRRQTRLSTLSTMATAKTEHKKDVSPSSSGIKTTTSSIPSSANFDPMGRKLNFDSTESERRMHAIRMAPDPPPFDLSTPPETTDQDELVVNEANKEVEIQEAEAIVAAPTTKEKTDASRSTTPVVHEYQKRNVKIGHLAKSPFVNLESKKNYSVSKSVETLYNMVCEHGWKTSSTSNKEIVIDTTNYYCNLGQLADSVAPGKMLINTVAEIGIHIMTLENKNPKKYIMPLRVSKYLIDSRYDL</sequence>
<dbReference type="PANTHER" id="PTHR34835:SF83">
    <property type="entry name" value="OS09G0105200 PROTEIN"/>
    <property type="match status" value="1"/>
</dbReference>
<dbReference type="Proteomes" id="UP001231189">
    <property type="component" value="Unassembled WGS sequence"/>
</dbReference>
<protein>
    <submittedName>
        <fullName evidence="2">Uncharacterized protein</fullName>
    </submittedName>
</protein>
<feature type="compositionally biased region" description="Polar residues" evidence="1">
    <location>
        <begin position="680"/>
        <end position="694"/>
    </location>
</feature>
<feature type="region of interest" description="Disordered" evidence="1">
    <location>
        <begin position="1040"/>
        <end position="1164"/>
    </location>
</feature>
<evidence type="ECO:0000313" key="2">
    <source>
        <dbReference type="EMBL" id="KAK1681752.1"/>
    </source>
</evidence>
<feature type="compositionally biased region" description="Polar residues" evidence="1">
    <location>
        <begin position="895"/>
        <end position="914"/>
    </location>
</feature>
<feature type="compositionally biased region" description="Polar residues" evidence="1">
    <location>
        <begin position="733"/>
        <end position="743"/>
    </location>
</feature>
<feature type="compositionally biased region" description="Polar residues" evidence="1">
    <location>
        <begin position="702"/>
        <end position="721"/>
    </location>
</feature>
<evidence type="ECO:0000256" key="1">
    <source>
        <dbReference type="SAM" id="MobiDB-lite"/>
    </source>
</evidence>
<gene>
    <name evidence="2" type="ORF">QYE76_042600</name>
</gene>
<feature type="compositionally biased region" description="Basic and acidic residues" evidence="1">
    <location>
        <begin position="571"/>
        <end position="595"/>
    </location>
</feature>
<keyword evidence="3" id="KW-1185">Reference proteome</keyword>
<reference evidence="2" key="1">
    <citation type="submission" date="2023-07" db="EMBL/GenBank/DDBJ databases">
        <title>A chromosome-level genome assembly of Lolium multiflorum.</title>
        <authorList>
            <person name="Chen Y."/>
            <person name="Copetti D."/>
            <person name="Kolliker R."/>
            <person name="Studer B."/>
        </authorList>
    </citation>
    <scope>NUCLEOTIDE SEQUENCE</scope>
    <source>
        <strain evidence="2">02402/16</strain>
        <tissue evidence="2">Leaf</tissue>
    </source>
</reference>
<feature type="region of interest" description="Disordered" evidence="1">
    <location>
        <begin position="680"/>
        <end position="752"/>
    </location>
</feature>
<name>A0AAD8WUU7_LOLMU</name>
<feature type="compositionally biased region" description="Basic and acidic residues" evidence="1">
    <location>
        <begin position="883"/>
        <end position="894"/>
    </location>
</feature>
<proteinExistence type="predicted"/>
<evidence type="ECO:0000313" key="3">
    <source>
        <dbReference type="Proteomes" id="UP001231189"/>
    </source>
</evidence>